<keyword evidence="1" id="KW-0812">Transmembrane</keyword>
<dbReference type="STRING" id="1798407.A3A16_01135"/>
<evidence type="ECO:0000256" key="1">
    <source>
        <dbReference type="SAM" id="Phobius"/>
    </source>
</evidence>
<comment type="caution">
    <text evidence="2">The sequence shown here is derived from an EMBL/GenBank/DDBJ whole genome shotgun (WGS) entry which is preliminary data.</text>
</comment>
<sequence length="266" mass="30966">MNMDGYRSEDQLKKQRFFLRLKIYAGLTIFSFIGIGVFYLLAISPIFKLKNVEVTGNESLLTQEILSELKSRMPNNLFTRILGFRNYLVWSKNGPTKITAKQPLLAGISIDKDFWNQSVEITVQERQKYGIWCFNNSDACYWFDNGGVIFMPAPDTNGYLIIKIQDFLEKTPILGTKIIDERLTANFIKIIESLKNSDLRVKEFVIDHLLQELKTETQEGVKILFNLRFDPEFGISALKSLRGEVSFKNIEYIDLRVENRIYYKNR</sequence>
<dbReference type="AlphaFoldDB" id="A0A1G1ZN10"/>
<organism evidence="2 3">
    <name type="scientific">Candidatus Harrisonbacteria bacterium RIFCSPLOWO2_01_FULL_44_18</name>
    <dbReference type="NCBI Taxonomy" id="1798407"/>
    <lineage>
        <taxon>Bacteria</taxon>
        <taxon>Candidatus Harrisoniibacteriota</taxon>
    </lineage>
</organism>
<evidence type="ECO:0000313" key="2">
    <source>
        <dbReference type="EMBL" id="OGY65974.1"/>
    </source>
</evidence>
<dbReference type="EMBL" id="MHJJ01000005">
    <property type="protein sequence ID" value="OGY65974.1"/>
    <property type="molecule type" value="Genomic_DNA"/>
</dbReference>
<reference evidence="2 3" key="1">
    <citation type="journal article" date="2016" name="Nat. Commun.">
        <title>Thousands of microbial genomes shed light on interconnected biogeochemical processes in an aquifer system.</title>
        <authorList>
            <person name="Anantharaman K."/>
            <person name="Brown C.T."/>
            <person name="Hug L.A."/>
            <person name="Sharon I."/>
            <person name="Castelle C.J."/>
            <person name="Probst A.J."/>
            <person name="Thomas B.C."/>
            <person name="Singh A."/>
            <person name="Wilkins M.J."/>
            <person name="Karaoz U."/>
            <person name="Brodie E.L."/>
            <person name="Williams K.H."/>
            <person name="Hubbard S.S."/>
            <person name="Banfield J.F."/>
        </authorList>
    </citation>
    <scope>NUCLEOTIDE SEQUENCE [LARGE SCALE GENOMIC DNA]</scope>
</reference>
<feature type="transmembrane region" description="Helical" evidence="1">
    <location>
        <begin position="21"/>
        <end position="42"/>
    </location>
</feature>
<proteinExistence type="predicted"/>
<keyword evidence="1" id="KW-0472">Membrane</keyword>
<protein>
    <submittedName>
        <fullName evidence="2">Uncharacterized protein</fullName>
    </submittedName>
</protein>
<dbReference type="Proteomes" id="UP000177942">
    <property type="component" value="Unassembled WGS sequence"/>
</dbReference>
<name>A0A1G1ZN10_9BACT</name>
<evidence type="ECO:0000313" key="3">
    <source>
        <dbReference type="Proteomes" id="UP000177942"/>
    </source>
</evidence>
<keyword evidence="1" id="KW-1133">Transmembrane helix</keyword>
<accession>A0A1G1ZN10</accession>
<gene>
    <name evidence="2" type="ORF">A3A16_01135</name>
</gene>